<organism evidence="3 4">
    <name type="scientific">Thermomonospora echinospora</name>
    <dbReference type="NCBI Taxonomy" id="1992"/>
    <lineage>
        <taxon>Bacteria</taxon>
        <taxon>Bacillati</taxon>
        <taxon>Actinomycetota</taxon>
        <taxon>Actinomycetes</taxon>
        <taxon>Streptosporangiales</taxon>
        <taxon>Thermomonosporaceae</taxon>
        <taxon>Thermomonospora</taxon>
    </lineage>
</organism>
<feature type="region of interest" description="Disordered" evidence="1">
    <location>
        <begin position="194"/>
        <end position="229"/>
    </location>
</feature>
<feature type="signal peptide" evidence="2">
    <location>
        <begin position="1"/>
        <end position="24"/>
    </location>
</feature>
<sequence length="229" mass="23377">MRMSSLTRSIPLAGALVVPLVVMAAPASHATEGARGSAYGVVADGLVTLPATPSVQSTSTRPIRESVVDLPKNPLVNASALVTSARAGYGRASVADLKLTKALLNAELVTARCQARKGSAHLGKAFLQGRRLAVTPKPNSALQVPIEGVGTASVVLNSQRRTPAGDLTVTAVEVNLPPVAGKPQRVGIASVTCGAKATPAKPKTPPQQQKPQIPAPAPKPVPRDLPVTG</sequence>
<evidence type="ECO:0000313" key="3">
    <source>
        <dbReference type="EMBL" id="SEG77928.1"/>
    </source>
</evidence>
<dbReference type="AlphaFoldDB" id="A0A1H6CYR0"/>
<keyword evidence="2" id="KW-0732">Signal</keyword>
<evidence type="ECO:0000256" key="1">
    <source>
        <dbReference type="SAM" id="MobiDB-lite"/>
    </source>
</evidence>
<feature type="chain" id="PRO_5009295363" evidence="2">
    <location>
        <begin position="25"/>
        <end position="229"/>
    </location>
</feature>
<protein>
    <submittedName>
        <fullName evidence="3">Uncharacterized protein</fullName>
    </submittedName>
</protein>
<proteinExistence type="predicted"/>
<dbReference type="OrthoDB" id="3480875at2"/>
<feature type="compositionally biased region" description="Low complexity" evidence="1">
    <location>
        <begin position="195"/>
        <end position="212"/>
    </location>
</feature>
<dbReference type="EMBL" id="FNVO01000012">
    <property type="protein sequence ID" value="SEG77928.1"/>
    <property type="molecule type" value="Genomic_DNA"/>
</dbReference>
<gene>
    <name evidence="3" type="ORF">SAMN04489712_1122</name>
</gene>
<dbReference type="Proteomes" id="UP000236723">
    <property type="component" value="Unassembled WGS sequence"/>
</dbReference>
<name>A0A1H6CYR0_9ACTN</name>
<evidence type="ECO:0000256" key="2">
    <source>
        <dbReference type="SAM" id="SignalP"/>
    </source>
</evidence>
<evidence type="ECO:0000313" key="4">
    <source>
        <dbReference type="Proteomes" id="UP000236723"/>
    </source>
</evidence>
<dbReference type="NCBIfam" id="NF040603">
    <property type="entry name" value="choice_anch_P"/>
    <property type="match status" value="1"/>
</dbReference>
<reference evidence="4" key="1">
    <citation type="submission" date="2016-10" db="EMBL/GenBank/DDBJ databases">
        <authorList>
            <person name="Varghese N."/>
            <person name="Submissions S."/>
        </authorList>
    </citation>
    <scope>NUCLEOTIDE SEQUENCE [LARGE SCALE GENOMIC DNA]</scope>
    <source>
        <strain evidence="4">DSM 43163</strain>
    </source>
</reference>
<accession>A0A1H6CYR0</accession>
<keyword evidence="4" id="KW-1185">Reference proteome</keyword>